<dbReference type="Gene3D" id="3.40.1440.10">
    <property type="entry name" value="GIY-YIG endonuclease"/>
    <property type="match status" value="1"/>
</dbReference>
<feature type="domain" description="GIY-YIG" evidence="2">
    <location>
        <begin position="8"/>
        <end position="84"/>
    </location>
</feature>
<dbReference type="PROSITE" id="PS50164">
    <property type="entry name" value="GIY_YIG"/>
    <property type="match status" value="1"/>
</dbReference>
<dbReference type="Pfam" id="PF01541">
    <property type="entry name" value="GIY-YIG"/>
    <property type="match status" value="1"/>
</dbReference>
<dbReference type="InterPro" id="IPR035901">
    <property type="entry name" value="GIY-YIG_endonuc_sf"/>
</dbReference>
<comment type="similarity">
    <text evidence="1">Belongs to the UPF0213 family.</text>
</comment>
<evidence type="ECO:0000313" key="4">
    <source>
        <dbReference type="Proteomes" id="UP000177112"/>
    </source>
</evidence>
<reference evidence="3 4" key="1">
    <citation type="journal article" date="2016" name="Nat. Commun.">
        <title>Thousands of microbial genomes shed light on interconnected biogeochemical processes in an aquifer system.</title>
        <authorList>
            <person name="Anantharaman K."/>
            <person name="Brown C.T."/>
            <person name="Hug L.A."/>
            <person name="Sharon I."/>
            <person name="Castelle C.J."/>
            <person name="Probst A.J."/>
            <person name="Thomas B.C."/>
            <person name="Singh A."/>
            <person name="Wilkins M.J."/>
            <person name="Karaoz U."/>
            <person name="Brodie E.L."/>
            <person name="Williams K.H."/>
            <person name="Hubbard S.S."/>
            <person name="Banfield J.F."/>
        </authorList>
    </citation>
    <scope>NUCLEOTIDE SEQUENCE [LARGE SCALE GENOMIC DNA]</scope>
</reference>
<gene>
    <name evidence="3" type="ORF">A3B84_01875</name>
</gene>
<sequence length="95" mass="11444">MNPVSDSKFQYVYILRSVKDGKWYTGCTEDLRKRFKEHNSGQFESWTKGRGPFELIYYEAYRNMKDAYNREKQIKSGPGREYIKRRLKRFLSLTG</sequence>
<dbReference type="AlphaFoldDB" id="A0A1F6VN94"/>
<dbReference type="CDD" id="cd10449">
    <property type="entry name" value="GIY-YIG_SLX1_like"/>
    <property type="match status" value="1"/>
</dbReference>
<evidence type="ECO:0000259" key="2">
    <source>
        <dbReference type="PROSITE" id="PS50164"/>
    </source>
</evidence>
<name>A0A1F6VN94_9BACT</name>
<evidence type="ECO:0000313" key="3">
    <source>
        <dbReference type="EMBL" id="OGI71151.1"/>
    </source>
</evidence>
<dbReference type="STRING" id="1801748.A3B84_01875"/>
<comment type="caution">
    <text evidence="3">The sequence shown here is derived from an EMBL/GenBank/DDBJ whole genome shotgun (WGS) entry which is preliminary data.</text>
</comment>
<protein>
    <recommendedName>
        <fullName evidence="2">GIY-YIG domain-containing protein</fullName>
    </recommendedName>
</protein>
<dbReference type="PANTHER" id="PTHR34477">
    <property type="entry name" value="UPF0213 PROTEIN YHBQ"/>
    <property type="match status" value="1"/>
</dbReference>
<dbReference type="SUPFAM" id="SSF82771">
    <property type="entry name" value="GIY-YIG endonuclease"/>
    <property type="match status" value="1"/>
</dbReference>
<organism evidence="3 4">
    <name type="scientific">Candidatus Nomurabacteria bacterium RIFCSPHIGHO2_02_FULL_35_13</name>
    <dbReference type="NCBI Taxonomy" id="1801748"/>
    <lineage>
        <taxon>Bacteria</taxon>
        <taxon>Candidatus Nomuraibacteriota</taxon>
    </lineage>
</organism>
<dbReference type="InterPro" id="IPR050190">
    <property type="entry name" value="UPF0213_domain"/>
</dbReference>
<evidence type="ECO:0000256" key="1">
    <source>
        <dbReference type="ARBA" id="ARBA00007435"/>
    </source>
</evidence>
<proteinExistence type="inferred from homology"/>
<dbReference type="InterPro" id="IPR000305">
    <property type="entry name" value="GIY-YIG_endonuc"/>
</dbReference>
<dbReference type="EMBL" id="MFTY01000017">
    <property type="protein sequence ID" value="OGI71151.1"/>
    <property type="molecule type" value="Genomic_DNA"/>
</dbReference>
<dbReference type="PANTHER" id="PTHR34477:SF5">
    <property type="entry name" value="BSL5627 PROTEIN"/>
    <property type="match status" value="1"/>
</dbReference>
<dbReference type="Proteomes" id="UP000177112">
    <property type="component" value="Unassembled WGS sequence"/>
</dbReference>
<accession>A0A1F6VN94</accession>